<evidence type="ECO:0000313" key="10">
    <source>
        <dbReference type="Proteomes" id="UP001515500"/>
    </source>
</evidence>
<comment type="subcellular location">
    <subcellularLocation>
        <location evidence="1">Secreted</location>
        <location evidence="1">Extracellular space</location>
    </subcellularLocation>
</comment>
<dbReference type="AlphaFoldDB" id="A0AB40CK43"/>
<protein>
    <recommendedName>
        <fullName evidence="3">folate gamma-glutamyl hydrolase</fullName>
        <ecNumber evidence="3">3.4.19.9</ecNumber>
    </recommendedName>
</protein>
<feature type="chain" id="PRO_5044231623" description="folate gamma-glutamyl hydrolase" evidence="9">
    <location>
        <begin position="29"/>
        <end position="340"/>
    </location>
</feature>
<dbReference type="GO" id="GO:0005773">
    <property type="term" value="C:vacuole"/>
    <property type="evidence" value="ECO:0007669"/>
    <property type="project" value="TreeGrafter"/>
</dbReference>
<name>A0AB40CK43_DIOCR</name>
<dbReference type="GeneID" id="120275937"/>
<reference evidence="11" key="1">
    <citation type="submission" date="2025-08" db="UniProtKB">
        <authorList>
            <consortium name="RefSeq"/>
        </authorList>
    </citation>
    <scope>IDENTIFICATION</scope>
</reference>
<evidence type="ECO:0000256" key="4">
    <source>
        <dbReference type="ARBA" id="ARBA00022525"/>
    </source>
</evidence>
<keyword evidence="6" id="KW-0378">Hydrolase</keyword>
<dbReference type="GO" id="GO:0005576">
    <property type="term" value="C:extracellular region"/>
    <property type="evidence" value="ECO:0007669"/>
    <property type="project" value="UniProtKB-SubCell"/>
</dbReference>
<dbReference type="FunFam" id="3.40.50.880:FF:000024">
    <property type="entry name" value="Folate gamma-glutamyl hydrolase"/>
    <property type="match status" value="1"/>
</dbReference>
<dbReference type="GO" id="GO:0034722">
    <property type="term" value="F:gamma-glutamyl-peptidase activity"/>
    <property type="evidence" value="ECO:0007669"/>
    <property type="project" value="UniProtKB-EC"/>
</dbReference>
<organism evidence="10 11">
    <name type="scientific">Dioscorea cayennensis subsp. rotundata</name>
    <name type="common">White Guinea yam</name>
    <name type="synonym">Dioscorea rotundata</name>
    <dbReference type="NCBI Taxonomy" id="55577"/>
    <lineage>
        <taxon>Eukaryota</taxon>
        <taxon>Viridiplantae</taxon>
        <taxon>Streptophyta</taxon>
        <taxon>Embryophyta</taxon>
        <taxon>Tracheophyta</taxon>
        <taxon>Spermatophyta</taxon>
        <taxon>Magnoliopsida</taxon>
        <taxon>Liliopsida</taxon>
        <taxon>Dioscoreales</taxon>
        <taxon>Dioscoreaceae</taxon>
        <taxon>Dioscorea</taxon>
    </lineage>
</organism>
<dbReference type="SUPFAM" id="SSF52317">
    <property type="entry name" value="Class I glutamine amidotransferase-like"/>
    <property type="match status" value="1"/>
</dbReference>
<dbReference type="PROSITE" id="PS51275">
    <property type="entry name" value="PEPTIDASE_C26_GGH"/>
    <property type="match status" value="1"/>
</dbReference>
<dbReference type="InterPro" id="IPR015527">
    <property type="entry name" value="Pept_C26_g-glut_hydrolase"/>
</dbReference>
<comment type="catalytic activity">
    <reaction evidence="7">
        <text>(6S)-5,6,7,8-tetrahydrofolyl-(gamma-L-Glu)(n) + (n-1) H2O = (6S)-5,6,7,8-tetrahydrofolate + (n-1) L-glutamate</text>
        <dbReference type="Rhea" id="RHEA:56784"/>
        <dbReference type="Rhea" id="RHEA-COMP:14738"/>
        <dbReference type="ChEBI" id="CHEBI:15377"/>
        <dbReference type="ChEBI" id="CHEBI:29985"/>
        <dbReference type="ChEBI" id="CHEBI:57453"/>
        <dbReference type="ChEBI" id="CHEBI:141005"/>
        <dbReference type="EC" id="3.4.19.9"/>
    </reaction>
</comment>
<evidence type="ECO:0000256" key="1">
    <source>
        <dbReference type="ARBA" id="ARBA00004239"/>
    </source>
</evidence>
<dbReference type="Gene3D" id="3.40.50.880">
    <property type="match status" value="1"/>
</dbReference>
<dbReference type="GO" id="GO:0046900">
    <property type="term" value="P:tetrahydrofolylpolyglutamate metabolic process"/>
    <property type="evidence" value="ECO:0007669"/>
    <property type="project" value="TreeGrafter"/>
</dbReference>
<comment type="caution">
    <text evidence="8">Lacks conserved residue(s) required for the propagation of feature annotation.</text>
</comment>
<evidence type="ECO:0000256" key="2">
    <source>
        <dbReference type="ARBA" id="ARBA00011083"/>
    </source>
</evidence>
<evidence type="ECO:0000256" key="8">
    <source>
        <dbReference type="PROSITE-ProRule" id="PRU00607"/>
    </source>
</evidence>
<keyword evidence="10" id="KW-1185">Reference proteome</keyword>
<proteinExistence type="inferred from homology"/>
<dbReference type="RefSeq" id="XP_039138599.1">
    <property type="nucleotide sequence ID" value="XM_039282665.1"/>
</dbReference>
<dbReference type="InterPro" id="IPR011697">
    <property type="entry name" value="Peptidase_C26"/>
</dbReference>
<evidence type="ECO:0000256" key="3">
    <source>
        <dbReference type="ARBA" id="ARBA00012886"/>
    </source>
</evidence>
<accession>A0AB40CK43</accession>
<evidence type="ECO:0000256" key="6">
    <source>
        <dbReference type="ARBA" id="ARBA00022801"/>
    </source>
</evidence>
<dbReference type="InterPro" id="IPR029062">
    <property type="entry name" value="Class_I_gatase-like"/>
</dbReference>
<evidence type="ECO:0000256" key="7">
    <source>
        <dbReference type="ARBA" id="ARBA00051589"/>
    </source>
</evidence>
<sequence>MTTSNITHFLPFLLLFAVLAVWINGSCAKVPDEDDHAAFLGAPICPSPDNSLYYRPVIGILTHPTDGAGGKLNKTSYIPASYVKFVESGGARVIPIIYDEHEDTITHKLELVNGVLFTGGFMTLPSYTNVAKKIFQTVLHKNEAGNHFPLYGMALGFEQLIHFVGKNPNIMEKIAAYDQASKLNFYTRDLGGTVFQSFPPELLNKMSTKCLAMHNSGVGISRERFEKNSTHLPSFFKVLTTSVDAKNKEFVSTAQAYNYPIVGFQWVPPKNAFEWGNRKIPRTEDAIRVTQQTANYFISEARKSKTKPDETEVLAHLIYNYQPVYTGKEGKGYDQVYFFP</sequence>
<dbReference type="PANTHER" id="PTHR11315">
    <property type="entry name" value="PROTEASE FAMILY C26 GAMMA-GLUTAMYL HYDROLASE"/>
    <property type="match status" value="1"/>
</dbReference>
<gene>
    <name evidence="11" type="primary">LOC120275937</name>
</gene>
<dbReference type="Proteomes" id="UP001515500">
    <property type="component" value="Chromosome 14"/>
</dbReference>
<dbReference type="EC" id="3.4.19.9" evidence="3"/>
<keyword evidence="5 9" id="KW-0732">Signal</keyword>
<dbReference type="Pfam" id="PF07722">
    <property type="entry name" value="Peptidase_C26"/>
    <property type="match status" value="1"/>
</dbReference>
<feature type="signal peptide" evidence="9">
    <location>
        <begin position="1"/>
        <end position="28"/>
    </location>
</feature>
<dbReference type="PANTHER" id="PTHR11315:SF0">
    <property type="entry name" value="FOLATE GAMMA-GLUTAMYL HYDROLASE"/>
    <property type="match status" value="1"/>
</dbReference>
<evidence type="ECO:0000256" key="9">
    <source>
        <dbReference type="SAM" id="SignalP"/>
    </source>
</evidence>
<comment type="similarity">
    <text evidence="2">Belongs to the peptidase C26 family.</text>
</comment>
<evidence type="ECO:0000256" key="5">
    <source>
        <dbReference type="ARBA" id="ARBA00022729"/>
    </source>
</evidence>
<keyword evidence="4" id="KW-0964">Secreted</keyword>
<evidence type="ECO:0000313" key="11">
    <source>
        <dbReference type="RefSeq" id="XP_039138599.1"/>
    </source>
</evidence>